<dbReference type="EMBL" id="CP044399">
    <property type="protein sequence ID" value="QFI38773.1"/>
    <property type="molecule type" value="Genomic_DNA"/>
</dbReference>
<dbReference type="OrthoDB" id="196624at2"/>
<sequence>MYSFEQLKIFVCVCECGSFSAAARQLKRAQSGVSQSISNLEIAVDQALFSRDKNTPVLTENGKALLPIARAILHQQHFFDQKVESLSSLDEHELVIAIDESAVNQILLDLLCACAERFPLTHIEILLGPTFDVEDMVRSGRAQVGILYFNGLLKSDMDHYIIGHNKFITIVSPEHALNVLPQVTEADLQAHRQIVYRSAEYKELWFSYGISTHSWYANSHQMLLDLATGGVGWAVVPESMAAAYLCDKRLVALPVVFEPNGWMTAVGCLVSRRQKSGPVLEHILSMLQTKYDVTT</sequence>
<dbReference type="PROSITE" id="PS50931">
    <property type="entry name" value="HTH_LYSR"/>
    <property type="match status" value="1"/>
</dbReference>
<dbReference type="Proteomes" id="UP000327424">
    <property type="component" value="Chromosome"/>
</dbReference>
<name>A0A5J6WKX9_MORMI</name>
<evidence type="ECO:0000256" key="3">
    <source>
        <dbReference type="ARBA" id="ARBA00023125"/>
    </source>
</evidence>
<keyword evidence="4" id="KW-0804">Transcription</keyword>
<dbReference type="GO" id="GO:0003700">
    <property type="term" value="F:DNA-binding transcription factor activity"/>
    <property type="evidence" value="ECO:0007669"/>
    <property type="project" value="InterPro"/>
</dbReference>
<dbReference type="PANTHER" id="PTHR30126">
    <property type="entry name" value="HTH-TYPE TRANSCRIPTIONAL REGULATOR"/>
    <property type="match status" value="1"/>
</dbReference>
<gene>
    <name evidence="6" type="ORF">FR932_13395</name>
</gene>
<evidence type="ECO:0000313" key="6">
    <source>
        <dbReference type="EMBL" id="QFI38773.1"/>
    </source>
</evidence>
<organism evidence="6 7">
    <name type="scientific">Moritella marina ATCC 15381</name>
    <dbReference type="NCBI Taxonomy" id="1202962"/>
    <lineage>
        <taxon>Bacteria</taxon>
        <taxon>Pseudomonadati</taxon>
        <taxon>Pseudomonadota</taxon>
        <taxon>Gammaproteobacteria</taxon>
        <taxon>Alteromonadales</taxon>
        <taxon>Moritellaceae</taxon>
        <taxon>Moritella</taxon>
    </lineage>
</organism>
<evidence type="ECO:0000256" key="1">
    <source>
        <dbReference type="ARBA" id="ARBA00009437"/>
    </source>
</evidence>
<dbReference type="GO" id="GO:0000976">
    <property type="term" value="F:transcription cis-regulatory region binding"/>
    <property type="evidence" value="ECO:0007669"/>
    <property type="project" value="TreeGrafter"/>
</dbReference>
<accession>A0A5J6WKX9</accession>
<dbReference type="PANTHER" id="PTHR30126:SF91">
    <property type="entry name" value="LYSR FAMILY TRANSCRIPTIONAL REGULATOR"/>
    <property type="match status" value="1"/>
</dbReference>
<reference evidence="6 7" key="1">
    <citation type="submission" date="2019-09" db="EMBL/GenBank/DDBJ databases">
        <title>Hybrid Assembly of the complete Genome of the Deep-Sea Bacterium Moritella marina from long Nanopore and Illumina reads.</title>
        <authorList>
            <person name="Magin S."/>
            <person name="Georgoulis A."/>
            <person name="Papadimitriou K."/>
            <person name="Iliakis G."/>
            <person name="Vorgias C.E."/>
        </authorList>
    </citation>
    <scope>NUCLEOTIDE SEQUENCE [LARGE SCALE GENOMIC DNA]</scope>
    <source>
        <strain evidence="6 7">MP-1</strain>
    </source>
</reference>
<dbReference type="RefSeq" id="WP_019439615.1">
    <property type="nucleotide sequence ID" value="NZ_ALOE01000002.1"/>
</dbReference>
<dbReference type="KEGG" id="mmaa:FR932_13395"/>
<keyword evidence="7" id="KW-1185">Reference proteome</keyword>
<dbReference type="Pfam" id="PF00126">
    <property type="entry name" value="HTH_1"/>
    <property type="match status" value="1"/>
</dbReference>
<dbReference type="InterPro" id="IPR036390">
    <property type="entry name" value="WH_DNA-bd_sf"/>
</dbReference>
<dbReference type="CDD" id="cd05466">
    <property type="entry name" value="PBP2_LTTR_substrate"/>
    <property type="match status" value="1"/>
</dbReference>
<evidence type="ECO:0000256" key="4">
    <source>
        <dbReference type="ARBA" id="ARBA00023163"/>
    </source>
</evidence>
<dbReference type="InterPro" id="IPR005119">
    <property type="entry name" value="LysR_subst-bd"/>
</dbReference>
<dbReference type="InterPro" id="IPR000847">
    <property type="entry name" value="LysR_HTH_N"/>
</dbReference>
<keyword evidence="3" id="KW-0238">DNA-binding</keyword>
<dbReference type="AlphaFoldDB" id="A0A5J6WKX9"/>
<dbReference type="InterPro" id="IPR036388">
    <property type="entry name" value="WH-like_DNA-bd_sf"/>
</dbReference>
<dbReference type="FunFam" id="1.10.10.10:FF:000001">
    <property type="entry name" value="LysR family transcriptional regulator"/>
    <property type="match status" value="1"/>
</dbReference>
<protein>
    <submittedName>
        <fullName evidence="6">LysR family transcriptional regulator</fullName>
    </submittedName>
</protein>
<dbReference type="Gene3D" id="3.40.190.290">
    <property type="match status" value="1"/>
</dbReference>
<comment type="similarity">
    <text evidence="1">Belongs to the LysR transcriptional regulatory family.</text>
</comment>
<dbReference type="Gene3D" id="1.10.10.10">
    <property type="entry name" value="Winged helix-like DNA-binding domain superfamily/Winged helix DNA-binding domain"/>
    <property type="match status" value="1"/>
</dbReference>
<evidence type="ECO:0000256" key="2">
    <source>
        <dbReference type="ARBA" id="ARBA00023015"/>
    </source>
</evidence>
<proteinExistence type="inferred from homology"/>
<keyword evidence="2" id="KW-0805">Transcription regulation</keyword>
<dbReference type="Pfam" id="PF03466">
    <property type="entry name" value="LysR_substrate"/>
    <property type="match status" value="1"/>
</dbReference>
<evidence type="ECO:0000313" key="7">
    <source>
        <dbReference type="Proteomes" id="UP000327424"/>
    </source>
</evidence>
<dbReference type="SUPFAM" id="SSF53850">
    <property type="entry name" value="Periplasmic binding protein-like II"/>
    <property type="match status" value="1"/>
</dbReference>
<dbReference type="SUPFAM" id="SSF46785">
    <property type="entry name" value="Winged helix' DNA-binding domain"/>
    <property type="match status" value="1"/>
</dbReference>
<feature type="domain" description="HTH lysR-type" evidence="5">
    <location>
        <begin position="1"/>
        <end position="59"/>
    </location>
</feature>
<evidence type="ECO:0000259" key="5">
    <source>
        <dbReference type="PROSITE" id="PS50931"/>
    </source>
</evidence>